<sequence length="358" mass="40030" precursor="true">MSGRWLFAAIFAGVVTAFTIPYPTLREPLRGTGTPAGNGIASLHAPLKPNSALARTELPITEIRWFNYSPEDSWQPIQFIVPDRNTAKSAGSRKLRLYDVHIAKMFEISHFLCDRDRASEGYNWSYQAENGNIEMGRFKISCNLARSTATAYGLGKPEITVIRRSFNLTNGRPSFALEKYSIPTLNIAKNRVVQWRSFVQKFPPIPDNSGANQANSIFPASNIFRQIKGKTRVPVFLPSRLPLSDIQQLDFDVQAGAHGYIVGMYLGKGCRAVACYFGTIEAKRNEPFSPPSQLPQDTYRSVELAGGFRGIYFNNCGAYCTAFVEWQRLGVLYRVTRKNARQQEVVQIANSALQAGQR</sequence>
<dbReference type="STRING" id="179408.Osc7112_2737"/>
<dbReference type="PATRIC" id="fig|179408.3.peg.3359"/>
<dbReference type="EMBL" id="CP003614">
    <property type="protein sequence ID" value="AFZ07147.1"/>
    <property type="molecule type" value="Genomic_DNA"/>
</dbReference>
<dbReference type="HOGENOM" id="CLU_773479_0_0_3"/>
<dbReference type="OrthoDB" id="574638at2"/>
<protein>
    <submittedName>
        <fullName evidence="1">Uncharacterized protein</fullName>
    </submittedName>
</protein>
<dbReference type="eggNOG" id="COG0515">
    <property type="taxonomic scope" value="Bacteria"/>
</dbReference>
<name>K9VI33_9CYAN</name>
<dbReference type="RefSeq" id="WP_015176434.1">
    <property type="nucleotide sequence ID" value="NC_019729.1"/>
</dbReference>
<reference evidence="1 2" key="1">
    <citation type="submission" date="2012-05" db="EMBL/GenBank/DDBJ databases">
        <title>Finished chromosome of genome of Oscillatoria sp. PCC 7112.</title>
        <authorList>
            <consortium name="US DOE Joint Genome Institute"/>
            <person name="Gugger M."/>
            <person name="Coursin T."/>
            <person name="Rippka R."/>
            <person name="Tandeau De Marsac N."/>
            <person name="Huntemann M."/>
            <person name="Wei C.-L."/>
            <person name="Han J."/>
            <person name="Detter J.C."/>
            <person name="Han C."/>
            <person name="Tapia R."/>
            <person name="Davenport K."/>
            <person name="Daligault H."/>
            <person name="Erkkila T."/>
            <person name="Gu W."/>
            <person name="Munk A.C.C."/>
            <person name="Teshima H."/>
            <person name="Xu Y."/>
            <person name="Chain P."/>
            <person name="Chen A."/>
            <person name="Krypides N."/>
            <person name="Mavromatis K."/>
            <person name="Markowitz V."/>
            <person name="Szeto E."/>
            <person name="Ivanova N."/>
            <person name="Mikhailova N."/>
            <person name="Ovchinnikova G."/>
            <person name="Pagani I."/>
            <person name="Pati A."/>
            <person name="Goodwin L."/>
            <person name="Peters L."/>
            <person name="Pitluck S."/>
            <person name="Woyke T."/>
            <person name="Kerfeld C."/>
        </authorList>
    </citation>
    <scope>NUCLEOTIDE SEQUENCE [LARGE SCALE GENOMIC DNA]</scope>
    <source>
        <strain evidence="1 2">PCC 7112</strain>
    </source>
</reference>
<evidence type="ECO:0000313" key="2">
    <source>
        <dbReference type="Proteomes" id="UP000010478"/>
    </source>
</evidence>
<organism evidence="1 2">
    <name type="scientific">Phormidium nigroviride PCC 7112</name>
    <dbReference type="NCBI Taxonomy" id="179408"/>
    <lineage>
        <taxon>Bacteria</taxon>
        <taxon>Bacillati</taxon>
        <taxon>Cyanobacteriota</taxon>
        <taxon>Cyanophyceae</taxon>
        <taxon>Oscillatoriophycideae</taxon>
        <taxon>Oscillatoriales</taxon>
        <taxon>Oscillatoriaceae</taxon>
        <taxon>Phormidium</taxon>
    </lineage>
</organism>
<gene>
    <name evidence="1" type="ORF">Osc7112_2737</name>
</gene>
<keyword evidence="2" id="KW-1185">Reference proteome</keyword>
<dbReference type="eggNOG" id="COG0665">
    <property type="taxonomic scope" value="Bacteria"/>
</dbReference>
<dbReference type="Proteomes" id="UP000010478">
    <property type="component" value="Chromosome"/>
</dbReference>
<evidence type="ECO:0000313" key="1">
    <source>
        <dbReference type="EMBL" id="AFZ07147.1"/>
    </source>
</evidence>
<accession>K9VI33</accession>
<proteinExistence type="predicted"/>
<dbReference type="KEGG" id="oni:Osc7112_2737"/>
<dbReference type="AlphaFoldDB" id="K9VI33"/>